<reference evidence="10 11" key="1">
    <citation type="submission" date="2023-07" db="EMBL/GenBank/DDBJ databases">
        <title>Genomic Encyclopedia of Type Strains, Phase IV (KMG-IV): sequencing the most valuable type-strain genomes for metagenomic binning, comparative biology and taxonomic classification.</title>
        <authorList>
            <person name="Goeker M."/>
        </authorList>
    </citation>
    <scope>NUCLEOTIDE SEQUENCE [LARGE SCALE GENOMIC DNA]</scope>
    <source>
        <strain evidence="10 11">DSM 19562</strain>
    </source>
</reference>
<feature type="transmembrane region" description="Helical" evidence="7">
    <location>
        <begin position="156"/>
        <end position="178"/>
    </location>
</feature>
<feature type="region of interest" description="Disordered" evidence="8">
    <location>
        <begin position="314"/>
        <end position="355"/>
    </location>
</feature>
<evidence type="ECO:0000256" key="6">
    <source>
        <dbReference type="ARBA" id="ARBA00023136"/>
    </source>
</evidence>
<gene>
    <name evidence="7" type="primary">msrQ</name>
    <name evidence="10" type="ORF">QO016_003302</name>
</gene>
<dbReference type="HAMAP" id="MF_01207">
    <property type="entry name" value="MsrQ"/>
    <property type="match status" value="1"/>
</dbReference>
<evidence type="ECO:0000256" key="1">
    <source>
        <dbReference type="ARBA" id="ARBA00004141"/>
    </source>
</evidence>
<keyword evidence="2 7" id="KW-0813">Transport</keyword>
<comment type="caution">
    <text evidence="10">The sequence shown here is derived from an EMBL/GenBank/DDBJ whole genome shotgun (WGS) entry which is preliminary data.</text>
</comment>
<comment type="cofactor">
    <cofactor evidence="7">
        <name>FMN</name>
        <dbReference type="ChEBI" id="CHEBI:58210"/>
    </cofactor>
    <text evidence="7">Binds 1 FMN per subunit.</text>
</comment>
<feature type="transmembrane region" description="Helical" evidence="7">
    <location>
        <begin position="52"/>
        <end position="72"/>
    </location>
</feature>
<keyword evidence="5 7" id="KW-0408">Iron</keyword>
<evidence type="ECO:0000256" key="4">
    <source>
        <dbReference type="ARBA" id="ARBA00022989"/>
    </source>
</evidence>
<comment type="subcellular location">
    <subcellularLocation>
        <location evidence="7">Cell membrane</location>
        <topology evidence="7">Multi-pass membrane protein</topology>
    </subcellularLocation>
    <subcellularLocation>
        <location evidence="1">Membrane</location>
        <topology evidence="1">Multi-pass membrane protein</topology>
    </subcellularLocation>
</comment>
<keyword evidence="11" id="KW-1185">Reference proteome</keyword>
<feature type="transmembrane region" description="Helical" evidence="7">
    <location>
        <begin position="244"/>
        <end position="265"/>
    </location>
</feature>
<comment type="caution">
    <text evidence="7">Lacks conserved residue(s) required for the propagation of feature annotation.</text>
</comment>
<name>A0ABU0HNB3_9HYPH</name>
<keyword evidence="6 7" id="KW-0472">Membrane</keyword>
<keyword evidence="7" id="KW-0285">Flavoprotein</keyword>
<feature type="transmembrane region" description="Helical" evidence="7">
    <location>
        <begin position="117"/>
        <end position="136"/>
    </location>
</feature>
<comment type="cofactor">
    <cofactor evidence="7">
        <name>heme b</name>
        <dbReference type="ChEBI" id="CHEBI:60344"/>
    </cofactor>
    <text evidence="7">Binds 1 heme b (iron(II)-protoporphyrin IX) group per subunit.</text>
</comment>
<comment type="subunit">
    <text evidence="7">Heterodimer of a catalytic subunit (MsrP) and a heme-binding subunit (MsrQ).</text>
</comment>
<keyword evidence="7" id="KW-0349">Heme</keyword>
<dbReference type="Pfam" id="PF01794">
    <property type="entry name" value="Ferric_reduct"/>
    <property type="match status" value="1"/>
</dbReference>
<keyword evidence="3 7" id="KW-0812">Transmembrane</keyword>
<dbReference type="InterPro" id="IPR013130">
    <property type="entry name" value="Fe3_Rdtase_TM_dom"/>
</dbReference>
<evidence type="ECO:0000256" key="8">
    <source>
        <dbReference type="SAM" id="MobiDB-lite"/>
    </source>
</evidence>
<dbReference type="Proteomes" id="UP001236369">
    <property type="component" value="Unassembled WGS sequence"/>
</dbReference>
<accession>A0ABU0HNB3</accession>
<comment type="similarity">
    <text evidence="7">Belongs to the MsrQ family.</text>
</comment>
<evidence type="ECO:0000256" key="3">
    <source>
        <dbReference type="ARBA" id="ARBA00022692"/>
    </source>
</evidence>
<evidence type="ECO:0000256" key="7">
    <source>
        <dbReference type="HAMAP-Rule" id="MF_01207"/>
    </source>
</evidence>
<feature type="compositionally biased region" description="Low complexity" evidence="8">
    <location>
        <begin position="314"/>
        <end position="326"/>
    </location>
</feature>
<proteinExistence type="inferred from homology"/>
<keyword evidence="7" id="KW-0249">Electron transport</keyword>
<feature type="transmembrane region" description="Helical" evidence="7">
    <location>
        <begin position="285"/>
        <end position="304"/>
    </location>
</feature>
<feature type="domain" description="Ferric oxidoreductase" evidence="9">
    <location>
        <begin position="90"/>
        <end position="201"/>
    </location>
</feature>
<organism evidence="10 11">
    <name type="scientific">Methylobacterium persicinum</name>
    <dbReference type="NCBI Taxonomy" id="374426"/>
    <lineage>
        <taxon>Bacteria</taxon>
        <taxon>Pseudomonadati</taxon>
        <taxon>Pseudomonadota</taxon>
        <taxon>Alphaproteobacteria</taxon>
        <taxon>Hyphomicrobiales</taxon>
        <taxon>Methylobacteriaceae</taxon>
        <taxon>Methylobacterium</taxon>
    </lineage>
</organism>
<feature type="transmembrane region" description="Helical" evidence="7">
    <location>
        <begin position="213"/>
        <end position="232"/>
    </location>
</feature>
<dbReference type="PANTHER" id="PTHR36964">
    <property type="entry name" value="PROTEIN-METHIONINE-SULFOXIDE REDUCTASE HEME-BINDING SUBUNIT MSRQ"/>
    <property type="match status" value="1"/>
</dbReference>
<dbReference type="PANTHER" id="PTHR36964:SF1">
    <property type="entry name" value="PROTEIN-METHIONINE-SULFOXIDE REDUCTASE HEME-BINDING SUBUNIT MSRQ"/>
    <property type="match status" value="1"/>
</dbReference>
<keyword evidence="7" id="KW-0479">Metal-binding</keyword>
<comment type="function">
    <text evidence="7">Part of the MsrPQ system that repairs oxidized periplasmic proteins containing methionine sulfoxide residues (Met-O), using respiratory chain electrons. Thus protects these proteins from oxidative-stress damage caused by reactive species of oxygen and chlorine generated by the host defense mechanisms. MsrPQ is essential for the maintenance of envelope integrity under bleach stress, rescuing a wide series of structurally unrelated periplasmic proteins from methionine oxidation. MsrQ provides electrons for reduction to the reductase catalytic subunit MsrP, using the quinone pool of the respiratory chain.</text>
</comment>
<keyword evidence="7" id="KW-1003">Cell membrane</keyword>
<dbReference type="InterPro" id="IPR022837">
    <property type="entry name" value="MsrQ-like"/>
</dbReference>
<evidence type="ECO:0000256" key="5">
    <source>
        <dbReference type="ARBA" id="ARBA00023004"/>
    </source>
</evidence>
<feature type="transmembrane region" description="Helical" evidence="7">
    <location>
        <begin position="190"/>
        <end position="207"/>
    </location>
</feature>
<evidence type="ECO:0000313" key="11">
    <source>
        <dbReference type="Proteomes" id="UP001236369"/>
    </source>
</evidence>
<keyword evidence="7" id="KW-0288">FMN</keyword>
<evidence type="ECO:0000313" key="10">
    <source>
        <dbReference type="EMBL" id="MDQ0443796.1"/>
    </source>
</evidence>
<keyword evidence="4 7" id="KW-1133">Transmembrane helix</keyword>
<dbReference type="EMBL" id="JAUSVV010000008">
    <property type="protein sequence ID" value="MDQ0443796.1"/>
    <property type="molecule type" value="Genomic_DNA"/>
</dbReference>
<evidence type="ECO:0000259" key="9">
    <source>
        <dbReference type="Pfam" id="PF01794"/>
    </source>
</evidence>
<sequence length="355" mass="38349">MGAVLVPLVTAAIPMTPSELATRPRMTTKTMTPRITASRLWPWLDRAGRLSWLKLAVFLACLAPACELAFAYRLDALGAKPITALIHGTGEWTVRFLLATLAITPLRRVADWPRLILVRRMLGVTAMAYALAHLVLYVVDQNFDLTKVVSEIALRIYLTIGFVALVGLIALGVTSTDAAIRAMGPNWHRLHKLVYTIMVLGLVHYFLQAKIDVSAPVFWTGVFLLLMGWRAMRRFHPPERPWALLLLAIAAALLTAGLEAAWYGLASGVPANLVLAANLDFSGPIRPAWWVLAVGLALPATAFIQNLRGGKAAKPAPARRAAAPAPSLRGEAEAIQSAAHPDRAAPAGLLPSRSP</sequence>
<protein>
    <recommendedName>
        <fullName evidence="7">Protein-methionine-sulfoxide reductase heme-binding subunit MsrQ</fullName>
    </recommendedName>
    <alternativeName>
        <fullName evidence="7">Flavocytochrome MsrQ</fullName>
    </alternativeName>
</protein>
<evidence type="ECO:0000256" key="2">
    <source>
        <dbReference type="ARBA" id="ARBA00022448"/>
    </source>
</evidence>